<gene>
    <name evidence="3" type="ORF">I4I82_26170</name>
</gene>
<evidence type="ECO:0000256" key="1">
    <source>
        <dbReference type="ARBA" id="ARBA00013064"/>
    </source>
</evidence>
<dbReference type="CDD" id="cd16343">
    <property type="entry name" value="LMWPTP"/>
    <property type="match status" value="1"/>
</dbReference>
<dbReference type="PANTHER" id="PTHR11717">
    <property type="entry name" value="LOW MOLECULAR WEIGHT PROTEIN TYROSINE PHOSPHATASE"/>
    <property type="match status" value="1"/>
</dbReference>
<comment type="caution">
    <text evidence="3">The sequence shown here is derived from an EMBL/GenBank/DDBJ whole genome shotgun (WGS) entry which is preliminary data.</text>
</comment>
<dbReference type="RefSeq" id="WP_218596103.1">
    <property type="nucleotide sequence ID" value="NZ_JADQDF010000001.1"/>
</dbReference>
<dbReference type="InterPro" id="IPR023485">
    <property type="entry name" value="Ptyr_pPase"/>
</dbReference>
<organism evidence="3 4">
    <name type="scientific">Pseudonocardia oceani</name>
    <dbReference type="NCBI Taxonomy" id="2792013"/>
    <lineage>
        <taxon>Bacteria</taxon>
        <taxon>Bacillati</taxon>
        <taxon>Actinomycetota</taxon>
        <taxon>Actinomycetes</taxon>
        <taxon>Pseudonocardiales</taxon>
        <taxon>Pseudonocardiaceae</taxon>
        <taxon>Pseudonocardia</taxon>
    </lineage>
</organism>
<keyword evidence="4" id="KW-1185">Reference proteome</keyword>
<name>A0ABS6UFW1_9PSEU</name>
<feature type="domain" description="Phosphotyrosine protein phosphatase I" evidence="2">
    <location>
        <begin position="2"/>
        <end position="148"/>
    </location>
</feature>
<dbReference type="PANTHER" id="PTHR11717:SF7">
    <property type="entry name" value="LOW MOLECULAR WEIGHT PHOSPHOTYROSINE PROTEIN PHOSPHATASE"/>
    <property type="match status" value="1"/>
</dbReference>
<dbReference type="Proteomes" id="UP000694300">
    <property type="component" value="Unassembled WGS sequence"/>
</dbReference>
<sequence length="164" mass="17822">MLSLVFVCTGNICRSPIAEKVVARELERAGLGDGVTVSSAGTGGWHIGSPADERSVALLRAHGYPDAHSARLIDEEQLAADLVVALDRSHFHALRAMVADPSRVRLLRSFDPAAPADAEVPDPYWGDEEGFERVLDMVRAAVPGLLDWVREHRQPPSTGGREHR</sequence>
<dbReference type="InterPro" id="IPR050438">
    <property type="entry name" value="LMW_PTPase"/>
</dbReference>
<accession>A0ABS6UFW1</accession>
<evidence type="ECO:0000313" key="4">
    <source>
        <dbReference type="Proteomes" id="UP000694300"/>
    </source>
</evidence>
<dbReference type="EMBL" id="JADQDF010000001">
    <property type="protein sequence ID" value="MBW0131140.1"/>
    <property type="molecule type" value="Genomic_DNA"/>
</dbReference>
<evidence type="ECO:0000259" key="2">
    <source>
        <dbReference type="SMART" id="SM00226"/>
    </source>
</evidence>
<dbReference type="SMART" id="SM00226">
    <property type="entry name" value="LMWPc"/>
    <property type="match status" value="1"/>
</dbReference>
<proteinExistence type="predicted"/>
<protein>
    <recommendedName>
        <fullName evidence="1">protein-tyrosine-phosphatase</fullName>
        <ecNumber evidence="1">3.1.3.48</ecNumber>
    </recommendedName>
</protein>
<reference evidence="3 4" key="1">
    <citation type="submission" date="2020-11" db="EMBL/GenBank/DDBJ databases">
        <title>Pseudonocardia abyssalis sp. nov. and Pseudonocardia oceani sp. nov., description and phylogenomic analysis of two novel actinomycetes isolated from the deep Southern Ocean.</title>
        <authorList>
            <person name="Parra J."/>
        </authorList>
    </citation>
    <scope>NUCLEOTIDE SEQUENCE [LARGE SCALE GENOMIC DNA]</scope>
    <source>
        <strain evidence="4">KRD185</strain>
    </source>
</reference>
<dbReference type="EC" id="3.1.3.48" evidence="1"/>
<evidence type="ECO:0000313" key="3">
    <source>
        <dbReference type="EMBL" id="MBW0131140.1"/>
    </source>
</evidence>
<dbReference type="Pfam" id="PF01451">
    <property type="entry name" value="LMWPc"/>
    <property type="match status" value="1"/>
</dbReference>